<dbReference type="EMBL" id="ADNY01000025">
    <property type="protein sequence ID" value="EFG55694.1"/>
    <property type="molecule type" value="Genomic_DNA"/>
</dbReference>
<gene>
    <name evidence="2" type="ORF">HMPREF0493_0656</name>
</gene>
<reference evidence="2 3" key="1">
    <citation type="submission" date="2010-04" db="EMBL/GenBank/DDBJ databases">
        <authorList>
            <person name="Muzny D."/>
            <person name="Qin X."/>
            <person name="Deng J."/>
            <person name="Jiang H."/>
            <person name="Liu Y."/>
            <person name="Qu J."/>
            <person name="Song X.-Z."/>
            <person name="Zhang L."/>
            <person name="Thornton R."/>
            <person name="Coyle M."/>
            <person name="Francisco L."/>
            <person name="Jackson L."/>
            <person name="Javaid M."/>
            <person name="Korchina V."/>
            <person name="Kovar C."/>
            <person name="Mata R."/>
            <person name="Mathew T."/>
            <person name="Ngo R."/>
            <person name="Nguyen L."/>
            <person name="Nguyen N."/>
            <person name="Okwuonu G."/>
            <person name="Ongeri F."/>
            <person name="Pham C."/>
            <person name="Simmons D."/>
            <person name="Wilczek-Boney K."/>
            <person name="Hale W."/>
            <person name="Jakkamsetti A."/>
            <person name="Pham P."/>
            <person name="Ruth R."/>
            <person name="San Lucas F."/>
            <person name="Warren J."/>
            <person name="Zhang J."/>
            <person name="Zhao Z."/>
            <person name="Zhou C."/>
            <person name="Zhu D."/>
            <person name="Lee S."/>
            <person name="Bess C."/>
            <person name="Blankenburg K."/>
            <person name="Forbes L."/>
            <person name="Fu Q."/>
            <person name="Gubbala S."/>
            <person name="Hirani K."/>
            <person name="Jayaseelan J.C."/>
            <person name="Lara F."/>
            <person name="Munidasa M."/>
            <person name="Palculict T."/>
            <person name="Patil S."/>
            <person name="Pu L.-L."/>
            <person name="Saada N."/>
            <person name="Tang L."/>
            <person name="Weissenberger G."/>
            <person name="Zhu Y."/>
            <person name="Hemphill L."/>
            <person name="Shang Y."/>
            <person name="Youmans B."/>
            <person name="Ayvaz T."/>
            <person name="Ross M."/>
            <person name="Santibanez J."/>
            <person name="Aqrawi P."/>
            <person name="Gross S."/>
            <person name="Joshi V."/>
            <person name="Fowler G."/>
            <person name="Nazareth L."/>
            <person name="Reid J."/>
            <person name="Worley K."/>
            <person name="Petrosino J."/>
            <person name="Highlander S."/>
            <person name="Gibbs R."/>
        </authorList>
    </citation>
    <scope>NUCLEOTIDE SEQUENCE [LARGE SCALE GENOMIC DNA]</scope>
    <source>
        <strain evidence="2 3">DSM 11664</strain>
    </source>
</reference>
<dbReference type="RefSeq" id="WP_006351809.1">
    <property type="nucleotide sequence ID" value="NZ_ADNY01000025.1"/>
</dbReference>
<evidence type="ECO:0000313" key="2">
    <source>
        <dbReference type="EMBL" id="EFG55694.1"/>
    </source>
</evidence>
<evidence type="ECO:0000259" key="1">
    <source>
        <dbReference type="Pfam" id="PF21259"/>
    </source>
</evidence>
<dbReference type="Pfam" id="PF21259">
    <property type="entry name" value="Rgg_C"/>
    <property type="match status" value="1"/>
</dbReference>
<dbReference type="InterPro" id="IPR010057">
    <property type="entry name" value="Transcription_activator_Rgg_C"/>
</dbReference>
<name>D4YSZ5_9LACO</name>
<dbReference type="AlphaFoldDB" id="D4YSZ5"/>
<comment type="caution">
    <text evidence="2">The sequence shown here is derived from an EMBL/GenBank/DDBJ whole genome shotgun (WGS) entry which is preliminary data.</text>
</comment>
<dbReference type="PATRIC" id="fig|585524.9.peg.777"/>
<dbReference type="Proteomes" id="UP000004069">
    <property type="component" value="Unassembled WGS sequence"/>
</dbReference>
<protein>
    <recommendedName>
        <fullName evidence="1">HTH-type transcriptional regulator Rgg C-terminal domain-containing protein</fullName>
    </recommendedName>
</protein>
<accession>D4YSZ5</accession>
<sequence length="140" mass="16270">MGIKHWFKKEIILFANIQLLLNSEEVYKLSRSLISEVHNQDLVSVVTSNTLLNAAFVLVKDKQPDKAKVILNTTSKLNYSKNDLLTNVRIKFMNTLLAYIDIHKEYVISQFLDSLEDKNLKESYTFAFLQIKHIYNFGNN</sequence>
<organism evidence="2 3">
    <name type="scientific">Lactobacillus amylolyticus DSM 11664</name>
    <dbReference type="NCBI Taxonomy" id="585524"/>
    <lineage>
        <taxon>Bacteria</taxon>
        <taxon>Bacillati</taxon>
        <taxon>Bacillota</taxon>
        <taxon>Bacilli</taxon>
        <taxon>Lactobacillales</taxon>
        <taxon>Lactobacillaceae</taxon>
        <taxon>Lactobacillus</taxon>
    </lineage>
</organism>
<dbReference type="STRING" id="83683.B1745_00515"/>
<proteinExistence type="predicted"/>
<keyword evidence="3" id="KW-1185">Reference proteome</keyword>
<evidence type="ECO:0000313" key="3">
    <source>
        <dbReference type="Proteomes" id="UP000004069"/>
    </source>
</evidence>
<feature type="domain" description="HTH-type transcriptional regulator Rgg C-terminal" evidence="1">
    <location>
        <begin position="1"/>
        <end position="124"/>
    </location>
</feature>